<proteinExistence type="predicted"/>
<evidence type="ECO:0000259" key="3">
    <source>
        <dbReference type="Pfam" id="PF10756"/>
    </source>
</evidence>
<comment type="caution">
    <text evidence="4">The sequence shown here is derived from an EMBL/GenBank/DDBJ whole genome shotgun (WGS) entry which is preliminary data.</text>
</comment>
<protein>
    <submittedName>
        <fullName evidence="4">PH domain-containing protein</fullName>
    </submittedName>
</protein>
<dbReference type="Proteomes" id="UP001499884">
    <property type="component" value="Unassembled WGS sequence"/>
</dbReference>
<feature type="transmembrane region" description="Helical" evidence="2">
    <location>
        <begin position="66"/>
        <end position="88"/>
    </location>
</feature>
<dbReference type="RefSeq" id="WP_345646795.1">
    <property type="nucleotide sequence ID" value="NZ_BAABEP010000018.1"/>
</dbReference>
<evidence type="ECO:0000256" key="1">
    <source>
        <dbReference type="SAM" id="MobiDB-lite"/>
    </source>
</evidence>
<evidence type="ECO:0000256" key="2">
    <source>
        <dbReference type="SAM" id="Phobius"/>
    </source>
</evidence>
<keyword evidence="5" id="KW-1185">Reference proteome</keyword>
<dbReference type="EMBL" id="BAABEP010000018">
    <property type="protein sequence ID" value="GAA3731013.1"/>
    <property type="molecule type" value="Genomic_DNA"/>
</dbReference>
<keyword evidence="2" id="KW-0472">Membrane</keyword>
<dbReference type="InterPro" id="IPR019692">
    <property type="entry name" value="CFP-6_PH"/>
</dbReference>
<feature type="transmembrane region" description="Helical" evidence="2">
    <location>
        <begin position="36"/>
        <end position="54"/>
    </location>
</feature>
<feature type="transmembrane region" description="Helical" evidence="2">
    <location>
        <begin position="211"/>
        <end position="232"/>
    </location>
</feature>
<evidence type="ECO:0000313" key="4">
    <source>
        <dbReference type="EMBL" id="GAA3731013.1"/>
    </source>
</evidence>
<feature type="compositionally biased region" description="Polar residues" evidence="1">
    <location>
        <begin position="156"/>
        <end position="173"/>
    </location>
</feature>
<accession>A0ABP7F5X5</accession>
<gene>
    <name evidence="4" type="ORF">GCM10023082_30850</name>
</gene>
<sequence length="233" mass="24746">MARSEQHQPEAGGADSAAPAQAADAPAYADRVYRSGGGIAGGALVLALVLWLGIDAVATGGGRVPWLSLAALLFVVPLLVAFTVRPAVFAGPNGVRIRNPFRTISVPWGAMKHMKARFSTELFTRDGAKYQMWAIPVSLRQRKRTDRRLSRLERSATASSGSRQSALTFASSDTEPKLAQADQALVEMRELADRAEENGAEAAKGAPAVRWSYEIIAPSAVGAILLIILLVLG</sequence>
<reference evidence="5" key="1">
    <citation type="journal article" date="2019" name="Int. J. Syst. Evol. Microbiol.">
        <title>The Global Catalogue of Microorganisms (GCM) 10K type strain sequencing project: providing services to taxonomists for standard genome sequencing and annotation.</title>
        <authorList>
            <consortium name="The Broad Institute Genomics Platform"/>
            <consortium name="The Broad Institute Genome Sequencing Center for Infectious Disease"/>
            <person name="Wu L."/>
            <person name="Ma J."/>
        </authorList>
    </citation>
    <scope>NUCLEOTIDE SEQUENCE [LARGE SCALE GENOMIC DNA]</scope>
    <source>
        <strain evidence="5">JCM 30846</strain>
    </source>
</reference>
<feature type="domain" description="Low molecular weight protein antigen 6 PH" evidence="3">
    <location>
        <begin position="85"/>
        <end position="135"/>
    </location>
</feature>
<keyword evidence="2" id="KW-0812">Transmembrane</keyword>
<dbReference type="Pfam" id="PF10756">
    <property type="entry name" value="bPH_6"/>
    <property type="match status" value="1"/>
</dbReference>
<feature type="region of interest" description="Disordered" evidence="1">
    <location>
        <begin position="153"/>
        <end position="175"/>
    </location>
</feature>
<organism evidence="4 5">
    <name type="scientific">Streptomyces tremellae</name>
    <dbReference type="NCBI Taxonomy" id="1124239"/>
    <lineage>
        <taxon>Bacteria</taxon>
        <taxon>Bacillati</taxon>
        <taxon>Actinomycetota</taxon>
        <taxon>Actinomycetes</taxon>
        <taxon>Kitasatosporales</taxon>
        <taxon>Streptomycetaceae</taxon>
        <taxon>Streptomyces</taxon>
    </lineage>
</organism>
<evidence type="ECO:0000313" key="5">
    <source>
        <dbReference type="Proteomes" id="UP001499884"/>
    </source>
</evidence>
<keyword evidence="2" id="KW-1133">Transmembrane helix</keyword>
<name>A0ABP7F5X5_9ACTN</name>